<dbReference type="Gene3D" id="3.40.225.10">
    <property type="entry name" value="Class II aldolase/adducin N-terminal domain"/>
    <property type="match status" value="1"/>
</dbReference>
<evidence type="ECO:0000256" key="2">
    <source>
        <dbReference type="ARBA" id="ARBA00023239"/>
    </source>
</evidence>
<dbReference type="EMBL" id="JACRWC010000081">
    <property type="protein sequence ID" value="MBC5999634.1"/>
    <property type="molecule type" value="Genomic_DNA"/>
</dbReference>
<sequence length="339" mass="37592">MNNRNERELLVETGRELLEKNIVARTWGNTSCRVDDEHCLITPSGLDYMQTTEEDIVLLDLKSGEWEGRRKPSGERGVHIAAYRQFPGVNFVIHTHQNYATAIGLTGMDSLQITEEEKRQLGGLGAAAYGLPGMKKLTDAVDHVLQQGIQTVLMVHHGVLVCGRDKVQAMERVQLLEKICERNICAGYLQSSKQTSAGAHKSGVAAKALEGFLQKEYRYAEVFRSPAVDVCLRQKKAVRAQVDDMAQMIGGKIPVAKDLSNAEHMMKKYNAVLVPDCGAVIRAETEDDLHAMKLLVDKACLCAAHTRASGKEKKLSAVDVALMHFVYLNKYSKQKEQEA</sequence>
<protein>
    <submittedName>
        <fullName evidence="4">Class II aldolase/adducin family protein</fullName>
    </submittedName>
</protein>
<dbReference type="Pfam" id="PF00596">
    <property type="entry name" value="Aldolase_II"/>
    <property type="match status" value="1"/>
</dbReference>
<evidence type="ECO:0000313" key="4">
    <source>
        <dbReference type="EMBL" id="MBC5999634.1"/>
    </source>
</evidence>
<dbReference type="InterPro" id="IPR050197">
    <property type="entry name" value="Aldolase_class_II_sugar_metab"/>
</dbReference>
<gene>
    <name evidence="4" type="ORF">H8876_06440</name>
</gene>
<evidence type="ECO:0000256" key="1">
    <source>
        <dbReference type="ARBA" id="ARBA00022723"/>
    </source>
</evidence>
<evidence type="ECO:0000313" key="5">
    <source>
        <dbReference type="Proteomes" id="UP000644115"/>
    </source>
</evidence>
<dbReference type="GO" id="GO:0005829">
    <property type="term" value="C:cytosol"/>
    <property type="evidence" value="ECO:0007669"/>
    <property type="project" value="TreeGrafter"/>
</dbReference>
<evidence type="ECO:0000259" key="3">
    <source>
        <dbReference type="SMART" id="SM01007"/>
    </source>
</evidence>
<name>A0A923SLU6_9FIRM</name>
<dbReference type="RefSeq" id="WP_249287049.1">
    <property type="nucleotide sequence ID" value="NZ_JACRWC010000081.1"/>
</dbReference>
<comment type="caution">
    <text evidence="4">The sequence shown here is derived from an EMBL/GenBank/DDBJ whole genome shotgun (WGS) entry which is preliminary data.</text>
</comment>
<dbReference type="InterPro" id="IPR036409">
    <property type="entry name" value="Aldolase_II/adducin_N_sf"/>
</dbReference>
<dbReference type="GO" id="GO:0019323">
    <property type="term" value="P:pentose catabolic process"/>
    <property type="evidence" value="ECO:0007669"/>
    <property type="project" value="TreeGrafter"/>
</dbReference>
<keyword evidence="2" id="KW-0456">Lyase</keyword>
<reference evidence="4" key="1">
    <citation type="submission" date="2020-08" db="EMBL/GenBank/DDBJ databases">
        <authorList>
            <person name="Liu C."/>
            <person name="Sun Q."/>
        </authorList>
    </citation>
    <scope>NUCLEOTIDE SEQUENCE</scope>
    <source>
        <strain evidence="4">BX16</strain>
    </source>
</reference>
<accession>A0A923SLU6</accession>
<dbReference type="GO" id="GO:0046872">
    <property type="term" value="F:metal ion binding"/>
    <property type="evidence" value="ECO:0007669"/>
    <property type="project" value="UniProtKB-KW"/>
</dbReference>
<dbReference type="GO" id="GO:0016832">
    <property type="term" value="F:aldehyde-lyase activity"/>
    <property type="evidence" value="ECO:0007669"/>
    <property type="project" value="TreeGrafter"/>
</dbReference>
<dbReference type="PANTHER" id="PTHR22789">
    <property type="entry name" value="FUCULOSE PHOSPHATE ALDOLASE"/>
    <property type="match status" value="1"/>
</dbReference>
<keyword evidence="5" id="KW-1185">Reference proteome</keyword>
<dbReference type="PANTHER" id="PTHR22789:SF0">
    <property type="entry name" value="3-OXO-TETRONATE 4-PHOSPHATE DECARBOXYLASE-RELATED"/>
    <property type="match status" value="1"/>
</dbReference>
<proteinExistence type="predicted"/>
<dbReference type="InterPro" id="IPR001303">
    <property type="entry name" value="Aldolase_II/adducin_N"/>
</dbReference>
<organism evidence="4 5">
    <name type="scientific">Lentihominibacter faecis</name>
    <dbReference type="NCBI Taxonomy" id="2764712"/>
    <lineage>
        <taxon>Bacteria</taxon>
        <taxon>Bacillati</taxon>
        <taxon>Bacillota</taxon>
        <taxon>Clostridia</taxon>
        <taxon>Peptostreptococcales</taxon>
        <taxon>Anaerovoracaceae</taxon>
        <taxon>Lentihominibacter</taxon>
    </lineage>
</organism>
<feature type="domain" description="Class II aldolase/adducin N-terminal" evidence="3">
    <location>
        <begin position="8"/>
        <end position="184"/>
    </location>
</feature>
<dbReference type="AlphaFoldDB" id="A0A923SLU6"/>
<dbReference type="SUPFAM" id="SSF53639">
    <property type="entry name" value="AraD/HMP-PK domain-like"/>
    <property type="match status" value="1"/>
</dbReference>
<keyword evidence="1" id="KW-0479">Metal-binding</keyword>
<dbReference type="SMART" id="SM01007">
    <property type="entry name" value="Aldolase_II"/>
    <property type="match status" value="1"/>
</dbReference>
<dbReference type="Proteomes" id="UP000644115">
    <property type="component" value="Unassembled WGS sequence"/>
</dbReference>